<evidence type="ECO:0000313" key="2">
    <source>
        <dbReference type="Proteomes" id="UP000182762"/>
    </source>
</evidence>
<dbReference type="Pfam" id="PF06265">
    <property type="entry name" value="YutD-like"/>
    <property type="match status" value="1"/>
</dbReference>
<accession>A0A1I6A2H3</accession>
<dbReference type="Proteomes" id="UP000182762">
    <property type="component" value="Unassembled WGS sequence"/>
</dbReference>
<dbReference type="GeneID" id="93711114"/>
<dbReference type="Gene3D" id="3.50.4.20">
    <property type="match status" value="1"/>
</dbReference>
<reference evidence="1 2" key="1">
    <citation type="submission" date="2016-10" db="EMBL/GenBank/DDBJ databases">
        <authorList>
            <person name="Varghese N."/>
            <person name="Submissions S."/>
        </authorList>
    </citation>
    <scope>NUCLEOTIDE SEQUENCE [LARGE SCALE GENOMIC DNA]</scope>
    <source>
        <strain evidence="1 2">DSM 13796</strain>
    </source>
</reference>
<gene>
    <name evidence="1" type="ORF">SAMN02745910_02464</name>
</gene>
<name>A0A1I6A2H3_9BACI</name>
<comment type="caution">
    <text evidence="1">The sequence shown here is derived from an EMBL/GenBank/DDBJ whole genome shotgun (WGS) entry which is preliminary data.</text>
</comment>
<proteinExistence type="predicted"/>
<dbReference type="PIRSF" id="PIRSF012565">
    <property type="entry name" value="DUF1027"/>
    <property type="match status" value="1"/>
</dbReference>
<organism evidence="1 2">
    <name type="scientific">Priestia endophytica DSM 13796</name>
    <dbReference type="NCBI Taxonomy" id="1121089"/>
    <lineage>
        <taxon>Bacteria</taxon>
        <taxon>Bacillati</taxon>
        <taxon>Bacillota</taxon>
        <taxon>Bacilli</taxon>
        <taxon>Bacillales</taxon>
        <taxon>Bacillaceae</taxon>
        <taxon>Priestia</taxon>
    </lineage>
</organism>
<evidence type="ECO:0000313" key="1">
    <source>
        <dbReference type="EMBL" id="SFQ62934.1"/>
    </source>
</evidence>
<dbReference type="InterPro" id="IPR038141">
    <property type="entry name" value="YutD-like_sf"/>
</dbReference>
<protein>
    <submittedName>
        <fullName evidence="1">Uncharacterized protein YutD</fullName>
    </submittedName>
</protein>
<dbReference type="EMBL" id="FOXX01000005">
    <property type="protein sequence ID" value="SFQ62934.1"/>
    <property type="molecule type" value="Genomic_DNA"/>
</dbReference>
<keyword evidence="2" id="KW-1185">Reference proteome</keyword>
<sequence length="91" mass="11012">MVQVQNNTYELIENVKEGFQEEAFKARYSEILNKYDYIVGDWGYNQLRLKGFFEDQNNRSTYDTKISTLQEYLFEYCNFGCAYFVLRKIKK</sequence>
<dbReference type="InterPro" id="IPR009370">
    <property type="entry name" value="YutD-like"/>
</dbReference>
<dbReference type="RefSeq" id="WP_061804605.1">
    <property type="nucleotide sequence ID" value="NZ_FOXX01000005.1"/>
</dbReference>